<name>A0A5J9UTZ8_9POAL</name>
<dbReference type="EMBL" id="RWGY01000013">
    <property type="protein sequence ID" value="TVU26874.1"/>
    <property type="molecule type" value="Genomic_DNA"/>
</dbReference>
<evidence type="ECO:0000313" key="3">
    <source>
        <dbReference type="EMBL" id="TVU26874.1"/>
    </source>
</evidence>
<feature type="transmembrane region" description="Helical" evidence="2">
    <location>
        <begin position="500"/>
        <end position="520"/>
    </location>
</feature>
<feature type="region of interest" description="Disordered" evidence="1">
    <location>
        <begin position="1"/>
        <end position="213"/>
    </location>
</feature>
<dbReference type="AlphaFoldDB" id="A0A5J9UTZ8"/>
<feature type="transmembrane region" description="Helical" evidence="2">
    <location>
        <begin position="320"/>
        <end position="341"/>
    </location>
</feature>
<accession>A0A5J9UTZ8</accession>
<feature type="transmembrane region" description="Helical" evidence="2">
    <location>
        <begin position="267"/>
        <end position="289"/>
    </location>
</feature>
<feature type="transmembrane region" description="Helical" evidence="2">
    <location>
        <begin position="406"/>
        <end position="428"/>
    </location>
</feature>
<evidence type="ECO:0000256" key="2">
    <source>
        <dbReference type="SAM" id="Phobius"/>
    </source>
</evidence>
<proteinExistence type="predicted"/>
<comment type="caution">
    <text evidence="3">The sequence shown here is derived from an EMBL/GenBank/DDBJ whole genome shotgun (WGS) entry which is preliminary data.</text>
</comment>
<reference evidence="3 4" key="1">
    <citation type="journal article" date="2019" name="Sci. Rep.">
        <title>A high-quality genome of Eragrostis curvula grass provides insights into Poaceae evolution and supports new strategies to enhance forage quality.</title>
        <authorList>
            <person name="Carballo J."/>
            <person name="Santos B.A.C.M."/>
            <person name="Zappacosta D."/>
            <person name="Garbus I."/>
            <person name="Selva J.P."/>
            <person name="Gallo C.A."/>
            <person name="Diaz A."/>
            <person name="Albertini E."/>
            <person name="Caccamo M."/>
            <person name="Echenique V."/>
        </authorList>
    </citation>
    <scope>NUCLEOTIDE SEQUENCE [LARGE SCALE GENOMIC DNA]</scope>
    <source>
        <strain evidence="4">cv. Victoria</strain>
        <tissue evidence="3">Leaf</tissue>
    </source>
</reference>
<keyword evidence="2" id="KW-1133">Transmembrane helix</keyword>
<keyword evidence="2" id="KW-0472">Membrane</keyword>
<feature type="compositionally biased region" description="Polar residues" evidence="1">
    <location>
        <begin position="23"/>
        <end position="34"/>
    </location>
</feature>
<organism evidence="3 4">
    <name type="scientific">Eragrostis curvula</name>
    <name type="common">weeping love grass</name>
    <dbReference type="NCBI Taxonomy" id="38414"/>
    <lineage>
        <taxon>Eukaryota</taxon>
        <taxon>Viridiplantae</taxon>
        <taxon>Streptophyta</taxon>
        <taxon>Embryophyta</taxon>
        <taxon>Tracheophyta</taxon>
        <taxon>Spermatophyta</taxon>
        <taxon>Magnoliopsida</taxon>
        <taxon>Liliopsida</taxon>
        <taxon>Poales</taxon>
        <taxon>Poaceae</taxon>
        <taxon>PACMAD clade</taxon>
        <taxon>Chloridoideae</taxon>
        <taxon>Eragrostideae</taxon>
        <taxon>Eragrostidinae</taxon>
        <taxon>Eragrostis</taxon>
    </lineage>
</organism>
<gene>
    <name evidence="3" type="ORF">EJB05_29445</name>
</gene>
<sequence>MSSPLPATESELSTDKVLGLGDTPSSDATPSLVTDPSAAEVKFPGKMPSLDLEDNPSQEEADPFAALANGPAAKTASGKIPSGLGDTPSADATPSLLKDPSAAEVTFPGKMPSLDLEDNPSQEEANPFAALVNGPAAAAAKTASGKMPSLDLEENPSAAAVKGPAAAKTSQEKMPSLDLEKPSQKQPPSTAAAVNGLATAEETSSGNVPSLDLMEKPYQKELSEGTIPREEQAMGKASLAKKLLSADPPARIKRPSRILGVPDPNGIILFMAIASLLYSMVAMWLLHLVSDQPAAFVWIASQLAIIFFTIGRLCMSTTRFFIIFLQISYVELLSVAATHFIGTISGAAVATILSFYCAGMFGNALAEYLQRNKIKESASEALPSSGAEQKEESIWSFILMHGMMSFVVILRMAFLVLYPTSVLFFIAIKDHVKIPLFIVEEISLEMLFLSLPCCCFVSLILEKETISSSMMLCKIPSWVVVFYILSTIFSVVLGEVASVLILWPVAMAVVGLFGYILAMCGHAKKISKR</sequence>
<feature type="transmembrane region" description="Helical" evidence="2">
    <location>
        <begin position="295"/>
        <end position="313"/>
    </location>
</feature>
<dbReference type="Proteomes" id="UP000324897">
    <property type="component" value="Chromosome 2"/>
</dbReference>
<feature type="compositionally biased region" description="Acidic residues" evidence="1">
    <location>
        <begin position="51"/>
        <end position="62"/>
    </location>
</feature>
<feature type="compositionally biased region" description="Low complexity" evidence="1">
    <location>
        <begin position="158"/>
        <end position="167"/>
    </location>
</feature>
<feature type="non-terminal residue" evidence="3">
    <location>
        <position position="1"/>
    </location>
</feature>
<feature type="transmembrane region" description="Helical" evidence="2">
    <location>
        <begin position="473"/>
        <end position="494"/>
    </location>
</feature>
<evidence type="ECO:0000313" key="4">
    <source>
        <dbReference type="Proteomes" id="UP000324897"/>
    </source>
</evidence>
<dbReference type="Gramene" id="TVU26874">
    <property type="protein sequence ID" value="TVU26874"/>
    <property type="gene ID" value="EJB05_29445"/>
</dbReference>
<keyword evidence="2" id="KW-0812">Transmembrane</keyword>
<feature type="transmembrane region" description="Helical" evidence="2">
    <location>
        <begin position="434"/>
        <end position="461"/>
    </location>
</feature>
<evidence type="ECO:0000256" key="1">
    <source>
        <dbReference type="SAM" id="MobiDB-lite"/>
    </source>
</evidence>
<feature type="transmembrane region" description="Helical" evidence="2">
    <location>
        <begin position="347"/>
        <end position="366"/>
    </location>
</feature>
<feature type="compositionally biased region" description="Low complexity" evidence="1">
    <location>
        <begin position="129"/>
        <end position="140"/>
    </location>
</feature>
<keyword evidence="4" id="KW-1185">Reference proteome</keyword>
<protein>
    <submittedName>
        <fullName evidence="3">Uncharacterized protein</fullName>
    </submittedName>
</protein>